<gene>
    <name evidence="2" type="ORF">J0895_06295</name>
</gene>
<dbReference type="Proteomes" id="UP000664844">
    <property type="component" value="Unassembled WGS sequence"/>
</dbReference>
<proteinExistence type="predicted"/>
<evidence type="ECO:0000313" key="3">
    <source>
        <dbReference type="Proteomes" id="UP000664844"/>
    </source>
</evidence>
<keyword evidence="3" id="KW-1185">Reference proteome</keyword>
<evidence type="ECO:0000313" key="2">
    <source>
        <dbReference type="EMBL" id="MBO0348716.1"/>
    </source>
</evidence>
<dbReference type="RefSeq" id="WP_207087260.1">
    <property type="nucleotide sequence ID" value="NZ_JAFLQW010000173.1"/>
</dbReference>
<evidence type="ECO:0000256" key="1">
    <source>
        <dbReference type="SAM" id="Phobius"/>
    </source>
</evidence>
<comment type="caution">
    <text evidence="2">The sequence shown here is derived from an EMBL/GenBank/DDBJ whole genome shotgun (WGS) entry which is preliminary data.</text>
</comment>
<reference evidence="2 3" key="1">
    <citation type="submission" date="2021-03" db="EMBL/GenBank/DDBJ databases">
        <title>Metabolic Capacity of the Antarctic Cyanobacterium Phormidium pseudopriestleyi that Sustains Oxygenic Photosynthesis in the Presence of Hydrogen Sulfide.</title>
        <authorList>
            <person name="Lumian J.E."/>
            <person name="Jungblut A.D."/>
            <person name="Dillon M.L."/>
            <person name="Hawes I."/>
            <person name="Doran P.T."/>
            <person name="Mackey T.J."/>
            <person name="Dick G.J."/>
            <person name="Grettenberger C.L."/>
            <person name="Sumner D.Y."/>
        </authorList>
    </citation>
    <scope>NUCLEOTIDE SEQUENCE [LARGE SCALE GENOMIC DNA]</scope>
    <source>
        <strain evidence="2 3">FRX01</strain>
    </source>
</reference>
<protein>
    <submittedName>
        <fullName evidence="2">Uncharacterized protein</fullName>
    </submittedName>
</protein>
<dbReference type="EMBL" id="JAFLQW010000173">
    <property type="protein sequence ID" value="MBO0348716.1"/>
    <property type="molecule type" value="Genomic_DNA"/>
</dbReference>
<keyword evidence="1" id="KW-0472">Membrane</keyword>
<sequence>MSILTILVAAQTYEFGTGVFRGDRSWGFLGVSPTLTAIVPVLVYYRKHRKTHVL</sequence>
<keyword evidence="1" id="KW-0812">Transmembrane</keyword>
<feature type="transmembrane region" description="Helical" evidence="1">
    <location>
        <begin position="26"/>
        <end position="45"/>
    </location>
</feature>
<keyword evidence="1" id="KW-1133">Transmembrane helix</keyword>
<accession>A0ABS3FQ21</accession>
<organism evidence="2 3">
    <name type="scientific">Phormidium pseudopriestleyi FRX01</name>
    <dbReference type="NCBI Taxonomy" id="1759528"/>
    <lineage>
        <taxon>Bacteria</taxon>
        <taxon>Bacillati</taxon>
        <taxon>Cyanobacteriota</taxon>
        <taxon>Cyanophyceae</taxon>
        <taxon>Oscillatoriophycideae</taxon>
        <taxon>Oscillatoriales</taxon>
        <taxon>Oscillatoriaceae</taxon>
        <taxon>Phormidium</taxon>
    </lineage>
</organism>
<name>A0ABS3FQ21_9CYAN</name>